<dbReference type="OrthoDB" id="1906118at2"/>
<reference evidence="2 3" key="1">
    <citation type="submission" date="2015-09" db="EMBL/GenBank/DDBJ databases">
        <authorList>
            <consortium name="Pathogen Informatics"/>
        </authorList>
    </citation>
    <scope>NUCLEOTIDE SEQUENCE [LARGE SCALE GENOMIC DNA]</scope>
    <source>
        <strain evidence="2 3">2789STDY5834856</strain>
    </source>
</reference>
<feature type="transmembrane region" description="Helical" evidence="1">
    <location>
        <begin position="77"/>
        <end position="97"/>
    </location>
</feature>
<dbReference type="Proteomes" id="UP000095594">
    <property type="component" value="Unassembled WGS sequence"/>
</dbReference>
<keyword evidence="1" id="KW-1133">Transmembrane helix</keyword>
<evidence type="ECO:0000313" key="3">
    <source>
        <dbReference type="Proteomes" id="UP000095594"/>
    </source>
</evidence>
<keyword evidence="1" id="KW-0472">Membrane</keyword>
<keyword evidence="1" id="KW-0812">Transmembrane</keyword>
<feature type="transmembrane region" description="Helical" evidence="1">
    <location>
        <begin position="109"/>
        <end position="127"/>
    </location>
</feature>
<sequence>MYLLNQFWAPRKVYNPCGMFTYGHIVLLLIAMLILSILLLNSRKITKSQIKNLTKVLSVFITILEAIKIYFNFYYGYTWINAWFPMSYCSLFIYALWLSGYGKGKYKKMGEVFIAGVAIVAGGTYLLIPSTSLTMYPMWHYLCMYSMLFHTLMVYMGILYLWKKEIKLDIKGYRMYSIFFLAFSTIAIILNNVFESNLMFLKKPSTIPVPLLHTLYNNTKWGYTFLVFSVYLFIPYGVTSYLSRAIKKAKLNRQNDCDKEVIKLS</sequence>
<accession>A0A174LVQ6</accession>
<dbReference type="EMBL" id="CYZX01000039">
    <property type="protein sequence ID" value="CUP26068.1"/>
    <property type="molecule type" value="Genomic_DNA"/>
</dbReference>
<feature type="transmembrane region" description="Helical" evidence="1">
    <location>
        <begin position="221"/>
        <end position="243"/>
    </location>
</feature>
<organism evidence="2 3">
    <name type="scientific">Clostridium disporicum</name>
    <dbReference type="NCBI Taxonomy" id="84024"/>
    <lineage>
        <taxon>Bacteria</taxon>
        <taxon>Bacillati</taxon>
        <taxon>Bacillota</taxon>
        <taxon>Clostridia</taxon>
        <taxon>Eubacteriales</taxon>
        <taxon>Clostridiaceae</taxon>
        <taxon>Clostridium</taxon>
    </lineage>
</organism>
<proteinExistence type="predicted"/>
<protein>
    <submittedName>
        <fullName evidence="2">Predicted integral membrane protein</fullName>
    </submittedName>
</protein>
<feature type="transmembrane region" description="Helical" evidence="1">
    <location>
        <begin position="139"/>
        <end position="161"/>
    </location>
</feature>
<dbReference type="AlphaFoldDB" id="A0A174LVQ6"/>
<evidence type="ECO:0000313" key="2">
    <source>
        <dbReference type="EMBL" id="CUP26068.1"/>
    </source>
</evidence>
<feature type="transmembrane region" description="Helical" evidence="1">
    <location>
        <begin position="52"/>
        <end position="71"/>
    </location>
</feature>
<dbReference type="Pfam" id="PF14808">
    <property type="entry name" value="TMEM164"/>
    <property type="match status" value="1"/>
</dbReference>
<gene>
    <name evidence="2" type="ORF">ERS852471_03291</name>
</gene>
<name>A0A174LVQ6_9CLOT</name>
<feature type="transmembrane region" description="Helical" evidence="1">
    <location>
        <begin position="173"/>
        <end position="194"/>
    </location>
</feature>
<evidence type="ECO:0000256" key="1">
    <source>
        <dbReference type="SAM" id="Phobius"/>
    </source>
</evidence>
<feature type="transmembrane region" description="Helical" evidence="1">
    <location>
        <begin position="20"/>
        <end position="40"/>
    </location>
</feature>
<dbReference type="RefSeq" id="WP_055268462.1">
    <property type="nucleotide sequence ID" value="NZ_CABIXQ010000039.1"/>
</dbReference>